<evidence type="ECO:0000313" key="2">
    <source>
        <dbReference type="EMBL" id="MBU9724027.1"/>
    </source>
</evidence>
<name>A0ABS6K0Q5_9BACI</name>
<evidence type="ECO:0000313" key="3">
    <source>
        <dbReference type="Proteomes" id="UP000790580"/>
    </source>
</evidence>
<dbReference type="InterPro" id="IPR025914">
    <property type="entry name" value="SpoVAE"/>
</dbReference>
<comment type="caution">
    <text evidence="2">The sequence shown here is derived from an EMBL/GenBank/DDBJ whole genome shotgun (WGS) entry which is preliminary data.</text>
</comment>
<reference evidence="2 3" key="1">
    <citation type="submission" date="2021-06" db="EMBL/GenBank/DDBJ databases">
        <title>Bacillus sp. RD4P76, an endophyte from a halophyte.</title>
        <authorList>
            <person name="Sun J.-Q."/>
        </authorList>
    </citation>
    <scope>NUCLEOTIDE SEQUENCE [LARGE SCALE GENOMIC DNA]</scope>
    <source>
        <strain evidence="2 3">JCM 17098</strain>
    </source>
</reference>
<evidence type="ECO:0000259" key="1">
    <source>
        <dbReference type="PROSITE" id="PS50880"/>
    </source>
</evidence>
<sequence>MNSKKQVILITDGDASAKAAVKYVADKNGYEFIGESGGNPTRIAGDELINIIKTSQKEPVLVLFDDCGYPDEGPGEKALITIVNSPEVEVIGAVAVASQSFSHEWTRVDVSIDRNGVLTEYGVDKDGIKDTEVGRIIGDTVSILDRLPIPLIVGIGDIGKMGGQDSIEKGAPITEKAVELILERSGNIGTS</sequence>
<proteinExistence type="predicted"/>
<dbReference type="EMBL" id="JAHQCR010000088">
    <property type="protein sequence ID" value="MBU9724027.1"/>
    <property type="molecule type" value="Genomic_DNA"/>
</dbReference>
<dbReference type="RefSeq" id="WP_088075014.1">
    <property type="nucleotide sequence ID" value="NZ_JAHQCR010000088.1"/>
</dbReference>
<organism evidence="2 3">
    <name type="scientific">Evansella alkalicola</name>
    <dbReference type="NCBI Taxonomy" id="745819"/>
    <lineage>
        <taxon>Bacteria</taxon>
        <taxon>Bacillati</taxon>
        <taxon>Bacillota</taxon>
        <taxon>Bacilli</taxon>
        <taxon>Bacillales</taxon>
        <taxon>Bacillaceae</taxon>
        <taxon>Evansella</taxon>
    </lineage>
</organism>
<dbReference type="PROSITE" id="PS50880">
    <property type="entry name" value="TOPRIM"/>
    <property type="match status" value="1"/>
</dbReference>
<accession>A0ABS6K0Q5</accession>
<gene>
    <name evidence="2" type="ORF">KS407_21620</name>
</gene>
<feature type="domain" description="Toprim" evidence="1">
    <location>
        <begin position="1"/>
        <end position="48"/>
    </location>
</feature>
<dbReference type="Pfam" id="PF14097">
    <property type="entry name" value="SpoVAE"/>
    <property type="match status" value="1"/>
</dbReference>
<keyword evidence="3" id="KW-1185">Reference proteome</keyword>
<dbReference type="InterPro" id="IPR006171">
    <property type="entry name" value="TOPRIM_dom"/>
</dbReference>
<protein>
    <submittedName>
        <fullName evidence="2">Stage V sporulation protein AE</fullName>
    </submittedName>
</protein>
<dbReference type="Proteomes" id="UP000790580">
    <property type="component" value="Unassembled WGS sequence"/>
</dbReference>